<feature type="repeat" description="PPR" evidence="3">
    <location>
        <begin position="130"/>
        <end position="164"/>
    </location>
</feature>
<evidence type="ECO:0000256" key="1">
    <source>
        <dbReference type="ARBA" id="ARBA00007626"/>
    </source>
</evidence>
<protein>
    <recommendedName>
        <fullName evidence="6">Pentatricopeptide repeat-containing protein</fullName>
    </recommendedName>
</protein>
<accession>A0A835HW04</accession>
<gene>
    <name evidence="4" type="ORF">IFM89_018147</name>
</gene>
<dbReference type="InterPro" id="IPR011990">
    <property type="entry name" value="TPR-like_helical_dom_sf"/>
</dbReference>
<reference evidence="4 5" key="1">
    <citation type="submission" date="2020-10" db="EMBL/GenBank/DDBJ databases">
        <title>The Coptis chinensis genome and diversification of protoberbering-type alkaloids.</title>
        <authorList>
            <person name="Wang B."/>
            <person name="Shu S."/>
            <person name="Song C."/>
            <person name="Liu Y."/>
        </authorList>
    </citation>
    <scope>NUCLEOTIDE SEQUENCE [LARGE SCALE GENOMIC DNA]</scope>
    <source>
        <strain evidence="4">HL-2020</strain>
        <tissue evidence="4">Leaf</tissue>
    </source>
</reference>
<evidence type="ECO:0008006" key="6">
    <source>
        <dbReference type="Google" id="ProtNLM"/>
    </source>
</evidence>
<dbReference type="PROSITE" id="PS51375">
    <property type="entry name" value="PPR"/>
    <property type="match status" value="2"/>
</dbReference>
<evidence type="ECO:0000313" key="4">
    <source>
        <dbReference type="EMBL" id="KAF9605751.1"/>
    </source>
</evidence>
<evidence type="ECO:0000313" key="5">
    <source>
        <dbReference type="Proteomes" id="UP000631114"/>
    </source>
</evidence>
<evidence type="ECO:0000256" key="2">
    <source>
        <dbReference type="ARBA" id="ARBA00022737"/>
    </source>
</evidence>
<evidence type="ECO:0000256" key="3">
    <source>
        <dbReference type="PROSITE-ProRule" id="PRU00708"/>
    </source>
</evidence>
<dbReference type="PANTHER" id="PTHR47447:SF17">
    <property type="entry name" value="OS12G0638900 PROTEIN"/>
    <property type="match status" value="1"/>
</dbReference>
<dbReference type="Proteomes" id="UP000631114">
    <property type="component" value="Unassembled WGS sequence"/>
</dbReference>
<name>A0A835HW04_9MAGN</name>
<dbReference type="OrthoDB" id="185373at2759"/>
<organism evidence="4 5">
    <name type="scientific">Coptis chinensis</name>
    <dbReference type="NCBI Taxonomy" id="261450"/>
    <lineage>
        <taxon>Eukaryota</taxon>
        <taxon>Viridiplantae</taxon>
        <taxon>Streptophyta</taxon>
        <taxon>Embryophyta</taxon>
        <taxon>Tracheophyta</taxon>
        <taxon>Spermatophyta</taxon>
        <taxon>Magnoliopsida</taxon>
        <taxon>Ranunculales</taxon>
        <taxon>Ranunculaceae</taxon>
        <taxon>Coptidoideae</taxon>
        <taxon>Coptis</taxon>
    </lineage>
</organism>
<dbReference type="InterPro" id="IPR002885">
    <property type="entry name" value="PPR_rpt"/>
</dbReference>
<dbReference type="EMBL" id="JADFTS010000005">
    <property type="protein sequence ID" value="KAF9605751.1"/>
    <property type="molecule type" value="Genomic_DNA"/>
</dbReference>
<comment type="similarity">
    <text evidence="1">Belongs to the PPR family. P subfamily.</text>
</comment>
<dbReference type="AlphaFoldDB" id="A0A835HW04"/>
<dbReference type="Pfam" id="PF13041">
    <property type="entry name" value="PPR_2"/>
    <property type="match status" value="1"/>
</dbReference>
<comment type="caution">
    <text evidence="4">The sequence shown here is derived from an EMBL/GenBank/DDBJ whole genome shotgun (WGS) entry which is preliminary data.</text>
</comment>
<dbReference type="PANTHER" id="PTHR47447">
    <property type="entry name" value="OS03G0856100 PROTEIN"/>
    <property type="match status" value="1"/>
</dbReference>
<dbReference type="NCBIfam" id="TIGR00756">
    <property type="entry name" value="PPR"/>
    <property type="match status" value="2"/>
</dbReference>
<keyword evidence="5" id="KW-1185">Reference proteome</keyword>
<proteinExistence type="inferred from homology"/>
<sequence length="208" mass="23806">MKFYDEGIKTANDNQKPLRSVRKTAETAHWVSSLLIRGFLLNVFIKFCNVARGPVAEEALKSLKCHLDAYQANQIIKQLQDHSVALGFFYWLKQQPGFKHDGHSFTTMIGILDAMNRLLDEMVRDGCTPNVVTYNRVIHSYGRANYMDEAVKVFYKMQEAGCEPDRVTYCTLIDIHAKAGFLDVAMDMYKRMQEAGLSQFRLILSHTV</sequence>
<feature type="repeat" description="PPR" evidence="3">
    <location>
        <begin position="165"/>
        <end position="199"/>
    </location>
</feature>
<dbReference type="Gene3D" id="1.25.40.10">
    <property type="entry name" value="Tetratricopeptide repeat domain"/>
    <property type="match status" value="1"/>
</dbReference>
<keyword evidence="2" id="KW-0677">Repeat</keyword>